<dbReference type="OrthoDB" id="128391at2759"/>
<gene>
    <name evidence="3" type="ORF">PR001_g12599</name>
    <name evidence="2" type="ORF">PR002_g12897</name>
    <name evidence="4" type="ORF">PR003_g13323</name>
</gene>
<evidence type="ECO:0008006" key="8">
    <source>
        <dbReference type="Google" id="ProtNLM"/>
    </source>
</evidence>
<organism evidence="4 6">
    <name type="scientific">Phytophthora rubi</name>
    <dbReference type="NCBI Taxonomy" id="129364"/>
    <lineage>
        <taxon>Eukaryota</taxon>
        <taxon>Sar</taxon>
        <taxon>Stramenopiles</taxon>
        <taxon>Oomycota</taxon>
        <taxon>Peronosporomycetes</taxon>
        <taxon>Peronosporales</taxon>
        <taxon>Peronosporaceae</taxon>
        <taxon>Phytophthora</taxon>
    </lineage>
</organism>
<feature type="region of interest" description="Disordered" evidence="1">
    <location>
        <begin position="119"/>
        <end position="154"/>
    </location>
</feature>
<evidence type="ECO:0000313" key="3">
    <source>
        <dbReference type="EMBL" id="KAE9024741.1"/>
    </source>
</evidence>
<dbReference type="EMBL" id="QXFT01000838">
    <property type="protein sequence ID" value="KAE9334841.1"/>
    <property type="molecule type" value="Genomic_DNA"/>
</dbReference>
<name>A0A6A4F620_9STRA</name>
<dbReference type="Proteomes" id="UP000434957">
    <property type="component" value="Unassembled WGS sequence"/>
</dbReference>
<evidence type="ECO:0000313" key="6">
    <source>
        <dbReference type="Proteomes" id="UP000434957"/>
    </source>
</evidence>
<dbReference type="Proteomes" id="UP000429607">
    <property type="component" value="Unassembled WGS sequence"/>
</dbReference>
<proteinExistence type="predicted"/>
<dbReference type="Proteomes" id="UP000435112">
    <property type="component" value="Unassembled WGS sequence"/>
</dbReference>
<dbReference type="EMBL" id="QXFU01000830">
    <property type="protein sequence ID" value="KAE9019159.1"/>
    <property type="molecule type" value="Genomic_DNA"/>
</dbReference>
<evidence type="ECO:0000313" key="2">
    <source>
        <dbReference type="EMBL" id="KAE9019159.1"/>
    </source>
</evidence>
<evidence type="ECO:0000313" key="5">
    <source>
        <dbReference type="Proteomes" id="UP000429607"/>
    </source>
</evidence>
<reference evidence="4 6" key="1">
    <citation type="submission" date="2018-08" db="EMBL/GenBank/DDBJ databases">
        <title>Genomic investigation of the strawberry pathogen Phytophthora fragariae indicates pathogenicity is determined by transcriptional variation in three key races.</title>
        <authorList>
            <person name="Adams T.M."/>
            <person name="Armitage A.D."/>
            <person name="Sobczyk M.K."/>
            <person name="Bates H.J."/>
            <person name="Dunwell J.M."/>
            <person name="Nellist C.F."/>
            <person name="Harrison R.J."/>
        </authorList>
    </citation>
    <scope>NUCLEOTIDE SEQUENCE [LARGE SCALE GENOMIC DNA]</scope>
    <source>
        <strain evidence="3 5">SCRP249</strain>
        <strain evidence="2 7">SCRP324</strain>
        <strain evidence="4 6">SCRP333</strain>
    </source>
</reference>
<accession>A0A6A4F620</accession>
<dbReference type="EMBL" id="QXFV01000825">
    <property type="protein sequence ID" value="KAE9024741.1"/>
    <property type="molecule type" value="Genomic_DNA"/>
</dbReference>
<comment type="caution">
    <text evidence="4">The sequence shown here is derived from an EMBL/GenBank/DDBJ whole genome shotgun (WGS) entry which is preliminary data.</text>
</comment>
<evidence type="ECO:0000256" key="1">
    <source>
        <dbReference type="SAM" id="MobiDB-lite"/>
    </source>
</evidence>
<evidence type="ECO:0000313" key="7">
    <source>
        <dbReference type="Proteomes" id="UP000435112"/>
    </source>
</evidence>
<sequence>MTSLNSSAKPRGRPPGDGNFIVWTEALTASLLRLRFGKYAEPMAAARGTKALRLAWAEMAAEITQQNGGNVVTVEQCRNKLKAMKNKWLAYHAGLASEPVCLALMNSFWESEKDTIAVNKSPRQLRPGPEQRKPAKRARLALTSSASSGEAKTEMKPLTLIAPAPAPTPAAATLATISAPIAIALAATSALSSPSPTATVVTQSGTLTSLAAPAQQQDLSVQAISQGFTDIAPATVEAARPSDSSRLADSGALSTLEKLIDDRFAKVLEAQEKQLRLTETQNQLLAQLLSTLRRNQHE</sequence>
<keyword evidence="6" id="KW-1185">Reference proteome</keyword>
<dbReference type="AlphaFoldDB" id="A0A6A4F620"/>
<protein>
    <recommendedName>
        <fullName evidence="8">Myb/SANT-like domain-containing protein</fullName>
    </recommendedName>
</protein>
<evidence type="ECO:0000313" key="4">
    <source>
        <dbReference type="EMBL" id="KAE9334841.1"/>
    </source>
</evidence>